<dbReference type="GO" id="GO:0017025">
    <property type="term" value="F:TBP-class protein binding"/>
    <property type="evidence" value="ECO:0007669"/>
    <property type="project" value="InterPro"/>
</dbReference>
<evidence type="ECO:0000313" key="2">
    <source>
        <dbReference type="EMBL" id="QLH79164.1"/>
    </source>
</evidence>
<dbReference type="InterPro" id="IPR013150">
    <property type="entry name" value="TFIIB_cyclin"/>
</dbReference>
<dbReference type="RefSeq" id="WP_179909035.1">
    <property type="nucleotide sequence ID" value="NZ_CP058910.1"/>
</dbReference>
<dbReference type="EMBL" id="CP058910">
    <property type="protein sequence ID" value="QLH79164.1"/>
    <property type="molecule type" value="Genomic_DNA"/>
</dbReference>
<keyword evidence="3" id="KW-1185">Reference proteome</keyword>
<gene>
    <name evidence="2" type="ORF">HZS55_18530</name>
</gene>
<dbReference type="AlphaFoldDB" id="A0A7D5P5W1"/>
<dbReference type="GO" id="GO:0003743">
    <property type="term" value="F:translation initiation factor activity"/>
    <property type="evidence" value="ECO:0007669"/>
    <property type="project" value="UniProtKB-KW"/>
</dbReference>
<accession>A0A7D5P5W1</accession>
<dbReference type="Pfam" id="PF00382">
    <property type="entry name" value="TFIIB"/>
    <property type="match status" value="1"/>
</dbReference>
<reference evidence="2 3" key="1">
    <citation type="submission" date="2020-07" db="EMBL/GenBank/DDBJ databases">
        <title>Halosimplex pelagicum sp. nov. and Halosimplex rubrum sp. nov., isolated from salted brown alga Laminaria, and emended description of the genus Halosimplex.</title>
        <authorList>
            <person name="Cui H."/>
        </authorList>
    </citation>
    <scope>NUCLEOTIDE SEQUENCE [LARGE SCALE GENOMIC DNA]</scope>
    <source>
        <strain evidence="2 3">R27</strain>
    </source>
</reference>
<dbReference type="Gene3D" id="1.10.472.10">
    <property type="entry name" value="Cyclin-like"/>
    <property type="match status" value="1"/>
</dbReference>
<evidence type="ECO:0000313" key="3">
    <source>
        <dbReference type="Proteomes" id="UP000509667"/>
    </source>
</evidence>
<keyword evidence="2" id="KW-0648">Protein biosynthesis</keyword>
<dbReference type="GeneID" id="56079903"/>
<organism evidence="2 3">
    <name type="scientific">Halosimplex rubrum</name>
    <dbReference type="NCBI Taxonomy" id="869889"/>
    <lineage>
        <taxon>Archaea</taxon>
        <taxon>Methanobacteriati</taxon>
        <taxon>Methanobacteriota</taxon>
        <taxon>Stenosarchaea group</taxon>
        <taxon>Halobacteria</taxon>
        <taxon>Halobacteriales</taxon>
        <taxon>Haloarculaceae</taxon>
        <taxon>Halosimplex</taxon>
    </lineage>
</organism>
<dbReference type="InterPro" id="IPR036915">
    <property type="entry name" value="Cyclin-like_sf"/>
</dbReference>
<dbReference type="KEGG" id="hrr:HZS55_18530"/>
<dbReference type="Proteomes" id="UP000509667">
    <property type="component" value="Chromosome"/>
</dbReference>
<proteinExistence type="predicted"/>
<sequence>MYSARDQVENSEWLDEVEATAERLDMEEAARSRAADLFLSNVPETDRSKRAVLATSVYVAGLVEGDSRSQQRVAEVADVSRLTISKRYEEMLESQGLDAPRW</sequence>
<feature type="domain" description="Transcription factor TFIIB cyclin-like" evidence="1">
    <location>
        <begin position="16"/>
        <end position="93"/>
    </location>
</feature>
<dbReference type="SUPFAM" id="SSF47954">
    <property type="entry name" value="Cyclin-like"/>
    <property type="match status" value="1"/>
</dbReference>
<keyword evidence="2" id="KW-0396">Initiation factor</keyword>
<name>A0A7D5P5W1_9EURY</name>
<protein>
    <submittedName>
        <fullName evidence="2">Transcription initiation factor IIB family protein</fullName>
    </submittedName>
</protein>
<dbReference type="OrthoDB" id="291244at2157"/>
<evidence type="ECO:0000259" key="1">
    <source>
        <dbReference type="Pfam" id="PF00382"/>
    </source>
</evidence>